<accession>A0A066X7G3</accession>
<dbReference type="Proteomes" id="UP000027238">
    <property type="component" value="Unassembled WGS sequence"/>
</dbReference>
<dbReference type="AlphaFoldDB" id="A0A066X7G3"/>
<dbReference type="EMBL" id="JMSE01001088">
    <property type="protein sequence ID" value="KDN64892.1"/>
    <property type="molecule type" value="Genomic_DNA"/>
</dbReference>
<name>A0A066X7G3_COLSU</name>
<evidence type="ECO:0000313" key="1">
    <source>
        <dbReference type="EMBL" id="KDN64892.1"/>
    </source>
</evidence>
<dbReference type="HOGENOM" id="CLU_024797_0_0_1"/>
<dbReference type="OrthoDB" id="4832458at2759"/>
<keyword evidence="2" id="KW-1185">Reference proteome</keyword>
<proteinExistence type="predicted"/>
<protein>
    <submittedName>
        <fullName evidence="1">Uncharacterized protein</fullName>
    </submittedName>
</protein>
<comment type="caution">
    <text evidence="1">The sequence shown here is derived from an EMBL/GenBank/DDBJ whole genome shotgun (WGS) entry which is preliminary data.</text>
</comment>
<dbReference type="eggNOG" id="ENOG502R0W2">
    <property type="taxonomic scope" value="Eukaryota"/>
</dbReference>
<gene>
    <name evidence="1" type="ORF">CSUB01_09907</name>
</gene>
<organism evidence="1 2">
    <name type="scientific">Colletotrichum sublineola</name>
    <name type="common">Sorghum anthracnose fungus</name>
    <dbReference type="NCBI Taxonomy" id="1173701"/>
    <lineage>
        <taxon>Eukaryota</taxon>
        <taxon>Fungi</taxon>
        <taxon>Dikarya</taxon>
        <taxon>Ascomycota</taxon>
        <taxon>Pezizomycotina</taxon>
        <taxon>Sordariomycetes</taxon>
        <taxon>Hypocreomycetidae</taxon>
        <taxon>Glomerellales</taxon>
        <taxon>Glomerellaceae</taxon>
        <taxon>Colletotrichum</taxon>
        <taxon>Colletotrichum graminicola species complex</taxon>
    </lineage>
</organism>
<sequence length="794" mass="89679">MNHNAPQPPDAPALPSLFKLVESGWMWRGELYDESEIPRSFIFGTEPLERVVLPNHASNFATLSLLKRGHRRYRADDELSDDSYYIGIEGGLFTPVFIRGPGRRTSPDMSNSYCGVLQGIGSTHQSARIIIPPVDMLRPRQLTFLKVQSLGTEYHPNYEPAFRQVPGGEREQYKKRQQDAFHNGRSCPVFIENPTAEPDYNVFEHMTEEKWALFHMDMPKLADIKIPKGLVDEIKSFLAKYPRDIVPINLAVSMAIVWWGYSDTFLYQPELMARITRKPLQPGEAIPQNYRPVPPVELAVLILYSAHYFRIHEEHGLSAYAHIFRIISYMYEKDTNFDAAFKINVEDIDHKRVSFYVSGMKIKDEDWVEIVPPSLDGSRIPMPKNYGTRGPPSPALTASLMMPDIYTIGFPGYTNEMRKGHGSVARDVLMHESWVPRHVFTGSGWAALDQNHLSVAVLEPYHDGKPGQLWTAPQTVVRTPWSDIVTVDIPLSPSSIEETTSSAMNAAVVDVEKSQNPSATSNPNERAAKNSYSRDFVLHRITDYFTVHIADLRMAQEAGLISKSVTLGSDGHLTWPSQPKRFKETVKLPYEINVKKLVADDAAAAKDGISEKDRLILRGFLEEDLASGKHVADCLQPVRSIDVNHSNLTRRYVEETITAAAGPIQKAMKQVLDYGSSIRAGESEDNDFTNNLVRPCCRLLGLNASGTASECKDAIHHVERELHAAITSVEFVVRYQRENAESFKVAMNLITNAACFRYISRLTLLHMRIRGARFKEDDKKNWAKFFGKPFEDNN</sequence>
<dbReference type="OMA" id="FRIHEEH"/>
<evidence type="ECO:0000313" key="2">
    <source>
        <dbReference type="Proteomes" id="UP000027238"/>
    </source>
</evidence>
<reference evidence="2" key="1">
    <citation type="journal article" date="2014" name="Genome Announc.">
        <title>Draft genome sequence of Colletotrichum sublineola, a destructive pathogen of cultivated sorghum.</title>
        <authorList>
            <person name="Baroncelli R."/>
            <person name="Sanz-Martin J.M."/>
            <person name="Rech G.E."/>
            <person name="Sukno S.A."/>
            <person name="Thon M.R."/>
        </authorList>
    </citation>
    <scope>NUCLEOTIDE SEQUENCE [LARGE SCALE GENOMIC DNA]</scope>
    <source>
        <strain evidence="2">TX430BB</strain>
    </source>
</reference>